<dbReference type="Gene3D" id="2.30.29.30">
    <property type="entry name" value="Pleckstrin-homology domain (PH domain)/Phosphotyrosine-binding domain (PTB)"/>
    <property type="match status" value="1"/>
</dbReference>
<dbReference type="PROSITE" id="PS50196">
    <property type="entry name" value="RANBD1"/>
    <property type="match status" value="1"/>
</dbReference>
<dbReference type="CDD" id="cd13179">
    <property type="entry name" value="RanBD_RanBP1"/>
    <property type="match status" value="1"/>
</dbReference>
<feature type="domain" description="RanBD1" evidence="10">
    <location>
        <begin position="1252"/>
        <end position="1365"/>
    </location>
</feature>
<dbReference type="Pfam" id="PF09268">
    <property type="entry name" value="Clathrin-link"/>
    <property type="match status" value="1"/>
</dbReference>
<dbReference type="InterPro" id="IPR011990">
    <property type="entry name" value="TPR-like_helical_dom_sf"/>
</dbReference>
<dbReference type="SUPFAM" id="SSF50729">
    <property type="entry name" value="PH domain-like"/>
    <property type="match status" value="1"/>
</dbReference>
<dbReference type="GO" id="GO:0006898">
    <property type="term" value="P:receptor-mediated endocytosis"/>
    <property type="evidence" value="ECO:0007669"/>
    <property type="project" value="TreeGrafter"/>
</dbReference>
<evidence type="ECO:0000256" key="9">
    <source>
        <dbReference type="SAM" id="MobiDB-lite"/>
    </source>
</evidence>
<dbReference type="InterPro" id="IPR055358">
    <property type="entry name" value="CHCR"/>
</dbReference>
<dbReference type="SUPFAM" id="SSF50989">
    <property type="entry name" value="Clathrin heavy-chain terminal domain"/>
    <property type="match status" value="1"/>
</dbReference>
<dbReference type="InterPro" id="IPR016024">
    <property type="entry name" value="ARM-type_fold"/>
</dbReference>
<dbReference type="FunFam" id="1.25.40.10:FF:000001">
    <property type="entry name" value="Clathrin heavy chain"/>
    <property type="match status" value="1"/>
</dbReference>
<protein>
    <recommendedName>
        <fullName evidence="10">RanBD1 domain-containing protein</fullName>
    </recommendedName>
</protein>
<dbReference type="InterPro" id="IPR045256">
    <property type="entry name" value="RanBP1_RanBD"/>
</dbReference>
<evidence type="ECO:0000256" key="4">
    <source>
        <dbReference type="ARBA" id="ARBA00022737"/>
    </source>
</evidence>
<dbReference type="SMART" id="SM00299">
    <property type="entry name" value="CLH"/>
    <property type="match status" value="3"/>
</dbReference>
<dbReference type="PANTHER" id="PTHR10292:SF34">
    <property type="entry name" value="CLATHRIN HEAVY CHAIN 1-RELATED"/>
    <property type="match status" value="1"/>
</dbReference>
<dbReference type="GO" id="GO:0009507">
    <property type="term" value="C:chloroplast"/>
    <property type="evidence" value="ECO:0007669"/>
    <property type="project" value="TreeGrafter"/>
</dbReference>
<dbReference type="GO" id="GO:0006913">
    <property type="term" value="P:nucleocytoplasmic transport"/>
    <property type="evidence" value="ECO:0007669"/>
    <property type="project" value="InterPro"/>
</dbReference>
<dbReference type="Pfam" id="PF00637">
    <property type="entry name" value="Clathrin"/>
    <property type="match status" value="4"/>
</dbReference>
<feature type="region of interest" description="Disordered" evidence="9">
    <location>
        <begin position="1221"/>
        <end position="1251"/>
    </location>
</feature>
<reference evidence="11 12" key="1">
    <citation type="journal article" date="2018" name="Proc. Natl. Acad. Sci. U.S.A.">
        <title>Draft genome sequence of Camellia sinensis var. sinensis provides insights into the evolution of the tea genome and tea quality.</title>
        <authorList>
            <person name="Wei C."/>
            <person name="Yang H."/>
            <person name="Wang S."/>
            <person name="Zhao J."/>
            <person name="Liu C."/>
            <person name="Gao L."/>
            <person name="Xia E."/>
            <person name="Lu Y."/>
            <person name="Tai Y."/>
            <person name="She G."/>
            <person name="Sun J."/>
            <person name="Cao H."/>
            <person name="Tong W."/>
            <person name="Gao Q."/>
            <person name="Li Y."/>
            <person name="Deng W."/>
            <person name="Jiang X."/>
            <person name="Wang W."/>
            <person name="Chen Q."/>
            <person name="Zhang S."/>
            <person name="Li H."/>
            <person name="Wu J."/>
            <person name="Wang P."/>
            <person name="Li P."/>
            <person name="Shi C."/>
            <person name="Zheng F."/>
            <person name="Jian J."/>
            <person name="Huang B."/>
            <person name="Shan D."/>
            <person name="Shi M."/>
            <person name="Fang C."/>
            <person name="Yue Y."/>
            <person name="Li F."/>
            <person name="Li D."/>
            <person name="Wei S."/>
            <person name="Han B."/>
            <person name="Jiang C."/>
            <person name="Yin Y."/>
            <person name="Xia T."/>
            <person name="Zhang Z."/>
            <person name="Bennetzen J.L."/>
            <person name="Zhao S."/>
            <person name="Wan X."/>
        </authorList>
    </citation>
    <scope>NUCLEOTIDE SEQUENCE [LARGE SCALE GENOMIC DNA]</scope>
    <source>
        <strain evidence="12">cv. Shuchazao</strain>
        <tissue evidence="11">Leaf</tissue>
    </source>
</reference>
<dbReference type="EMBL" id="SDRB02013640">
    <property type="protein sequence ID" value="THF94499.1"/>
    <property type="molecule type" value="Genomic_DNA"/>
</dbReference>
<feature type="compositionally biased region" description="Acidic residues" evidence="9">
    <location>
        <begin position="1239"/>
        <end position="1249"/>
    </location>
</feature>
<keyword evidence="5" id="KW-0472">Membrane</keyword>
<evidence type="ECO:0000256" key="5">
    <source>
        <dbReference type="ARBA" id="ARBA00023136"/>
    </source>
</evidence>
<evidence type="ECO:0000256" key="1">
    <source>
        <dbReference type="ARBA" id="ARBA00004180"/>
    </source>
</evidence>
<feature type="compositionally biased region" description="Low complexity" evidence="9">
    <location>
        <begin position="1221"/>
        <end position="1231"/>
    </location>
</feature>
<dbReference type="Proteomes" id="UP000306102">
    <property type="component" value="Unassembled WGS sequence"/>
</dbReference>
<feature type="repeat" description="CHCR" evidence="8">
    <location>
        <begin position="639"/>
        <end position="711"/>
    </location>
</feature>
<dbReference type="GO" id="GO:0009506">
    <property type="term" value="C:plasmodesma"/>
    <property type="evidence" value="ECO:0007669"/>
    <property type="project" value="TreeGrafter"/>
</dbReference>
<name>A0A4S4CX91_CAMSN</name>
<dbReference type="InterPro" id="IPR015348">
    <property type="entry name" value="Clathrin_H-chain_linker_core"/>
</dbReference>
<evidence type="ECO:0000256" key="6">
    <source>
        <dbReference type="ARBA" id="ARBA00023176"/>
    </source>
</evidence>
<dbReference type="GO" id="GO:0030130">
    <property type="term" value="C:clathrin coat of trans-Golgi network vesicle"/>
    <property type="evidence" value="ECO:0007669"/>
    <property type="project" value="InterPro"/>
</dbReference>
<evidence type="ECO:0000256" key="2">
    <source>
        <dbReference type="ARBA" id="ARBA00004277"/>
    </source>
</evidence>
<dbReference type="GO" id="GO:0006886">
    <property type="term" value="P:intracellular protein transport"/>
    <property type="evidence" value="ECO:0007669"/>
    <property type="project" value="UniProtKB-UniRule"/>
</dbReference>
<dbReference type="GO" id="GO:0005198">
    <property type="term" value="F:structural molecule activity"/>
    <property type="evidence" value="ECO:0007669"/>
    <property type="project" value="InterPro"/>
</dbReference>
<feature type="repeat" description="CHCR" evidence="8">
    <location>
        <begin position="861"/>
        <end position="1004"/>
    </location>
</feature>
<evidence type="ECO:0000313" key="11">
    <source>
        <dbReference type="EMBL" id="THF94499.1"/>
    </source>
</evidence>
<comment type="caution">
    <text evidence="11">The sequence shown here is derived from an EMBL/GenBank/DDBJ whole genome shotgun (WGS) entry which is preliminary data.</text>
</comment>
<evidence type="ECO:0000259" key="10">
    <source>
        <dbReference type="PROSITE" id="PS50196"/>
    </source>
</evidence>
<dbReference type="GO" id="GO:0071439">
    <property type="term" value="C:clathrin complex"/>
    <property type="evidence" value="ECO:0007669"/>
    <property type="project" value="TreeGrafter"/>
</dbReference>
<dbReference type="InterPro" id="IPR011993">
    <property type="entry name" value="PH-like_dom_sf"/>
</dbReference>
<dbReference type="STRING" id="542762.A0A4S4CX91"/>
<dbReference type="SUPFAM" id="SSF48371">
    <property type="entry name" value="ARM repeat"/>
    <property type="match status" value="4"/>
</dbReference>
<proteinExistence type="inferred from homology"/>
<dbReference type="InterPro" id="IPR000156">
    <property type="entry name" value="Ran_bind_dom"/>
</dbReference>
<evidence type="ECO:0000256" key="3">
    <source>
        <dbReference type="ARBA" id="ARBA00009535"/>
    </source>
</evidence>
<keyword evidence="4" id="KW-0677">Repeat</keyword>
<gene>
    <name evidence="11" type="ORF">TEA_026495</name>
</gene>
<accession>A0A4S4CX91</accession>
<sequence length="1413" mass="158921">MAAANAPIAMKEVLTLPSLGINQQFITFTNVTMESDKYICVRETAPQNSVVIIDMNVPMQPLRRPITADSALMNPNSRILALKGDSEPMKMFDRTANLVNNQIINYRCDPTEKWLVLIGIAPGSPEVAGNEKPSVLICFASKTSNAGQITSKLHVIELGAQPGKPAFSKKQADLFFPPDFVDDFPVAMQISHMHSLIYVITKLGLLFVYDLETAAAIYRNRISPDPIFLTTEASSIGGFYAVNRRGQVLLATVNEATIVSFVSGQLNNLELAVNLAKRGNLPGAENLVVERFQELFAQTKYKEAAELAAESPQGILRTSDTVAKFQSVPVQAGQTPPLLQYFGTLLTRGKLNAFESLELSRLVVNQNKKNLLENWLAEDKLECSEELGDLVKGAVNFALMMSQMEGGCPVDYNTITDLFLQRNLIREATAFLLDVLKPNLPEQGSLQTKVLEINLVTYPNVADAILANGMFSHYDRPRIAQLSEKAGLEDPEIHFKYIEAAAKTGQIKEVERVTRESNFYDPEKTKNFLMEAKLPDARPLINVCDRFGFIPDLTHYLYTSNMLRYVEGYVQKVNPGNTPLVVGQLLDDECPEDFIKGLILSVRSLLPVDPLVEECEKRNRLGLLTQFLEHLVSEGSHDVHVHNALEQVSATVKAFMTADLPHELIELLEKIVLQNSAFSGNFNLQNLLILTAIKADPPRVMDYINRLDNFDGPAVGEVDELEEVSEYYQNRGCFKELITLMESGLGLERAHMGIFTELGILYARFRHEKLMEHIKLFSTRLNIPKLIRACDEQQHWKELTYLYIQYDEFDNAAATIMNHSPEAWDHLQFKDVVVKVGSVELYYKAVHFYLEEHPDLINDLLNVLALRVDHTRVVDIMRKAGHLRIVKPYMVAVQSNNIAAVNEALNEIYVEEEDYDRLRESIDLHDNFDQIGLAQKIEKHELLEMRRVAAYIYKKAGRWKQSIALSKKDSLYKDAMETCSQSGDRELSEELLVYFIEQGKKECFASCLFVCYDLIRPDVALELAWMNNMIDFSFPYLLQFIREYTSKVDELVKHKIDTLGEVKAKEKEEKEMVAQQNRYVTVRNRPLWLLRHRYDRYGSRYGRHTCDSQAHYKSGRNGWRKVLYIRPFPKAVVVAASYSRQPLYLMNMYAQLLPLALPAPPVPGMGGPGMGGGFAPPPPMGGMALESPVCVAGFGRKLDAPVQCSSVRLFAKQSVTLSSPIPSSLLSMSSPDPEHREEEETPTAEDEDTGAQVAPIVKLEHVSVTTGEENEHAILDLKSKLYRFDKDGNQWKERGAGTVKFLKHKETGKVRLVMRQSKTLKICANHLGVITEHAGNDKSCVWHAADFADGELKDELFCIRFGSVERENKDASAAAGLLEKLSVEDKKTEERVSETEPGKVDAEKKGKEPPSPT</sequence>
<evidence type="ECO:0000313" key="12">
    <source>
        <dbReference type="Proteomes" id="UP000306102"/>
    </source>
</evidence>
<dbReference type="InterPro" id="IPR000547">
    <property type="entry name" value="Clathrin_H-chain/VPS_repeat"/>
</dbReference>
<evidence type="ECO:0000256" key="7">
    <source>
        <dbReference type="ARBA" id="ARBA00023329"/>
    </source>
</evidence>
<feature type="region of interest" description="Disordered" evidence="9">
    <location>
        <begin position="1375"/>
        <end position="1413"/>
    </location>
</feature>
<keyword evidence="7" id="KW-0968">Cytoplasmic vesicle</keyword>
<dbReference type="SMART" id="SM00160">
    <property type="entry name" value="RanBD"/>
    <property type="match status" value="1"/>
</dbReference>
<dbReference type="PROSITE" id="PS50236">
    <property type="entry name" value="CHCR"/>
    <property type="match status" value="4"/>
</dbReference>
<dbReference type="GO" id="GO:0032051">
    <property type="term" value="F:clathrin light chain binding"/>
    <property type="evidence" value="ECO:0007669"/>
    <property type="project" value="TreeGrafter"/>
</dbReference>
<dbReference type="InterPro" id="IPR012331">
    <property type="entry name" value="Clathrin_H-chain_linker"/>
</dbReference>
<dbReference type="Gene3D" id="1.25.40.10">
    <property type="entry name" value="Tetratricopeptide repeat domain"/>
    <property type="match status" value="1"/>
</dbReference>
<evidence type="ECO:0000256" key="8">
    <source>
        <dbReference type="PROSITE-ProRule" id="PRU01006"/>
    </source>
</evidence>
<dbReference type="InterPro" id="IPR016025">
    <property type="entry name" value="Clathrin_H-chain_N"/>
</dbReference>
<organism evidence="11 12">
    <name type="scientific">Camellia sinensis var. sinensis</name>
    <name type="common">China tea</name>
    <dbReference type="NCBI Taxonomy" id="542762"/>
    <lineage>
        <taxon>Eukaryota</taxon>
        <taxon>Viridiplantae</taxon>
        <taxon>Streptophyta</taxon>
        <taxon>Embryophyta</taxon>
        <taxon>Tracheophyta</taxon>
        <taxon>Spermatophyta</taxon>
        <taxon>Magnoliopsida</taxon>
        <taxon>eudicotyledons</taxon>
        <taxon>Gunneridae</taxon>
        <taxon>Pentapetalae</taxon>
        <taxon>asterids</taxon>
        <taxon>Ericales</taxon>
        <taxon>Theaceae</taxon>
        <taxon>Camellia</taxon>
    </lineage>
</organism>
<keyword evidence="6" id="KW-0168">Coated pit</keyword>
<dbReference type="FunFam" id="1.25.40.730:FF:000002">
    <property type="entry name" value="Clathrin heavy chain"/>
    <property type="match status" value="1"/>
</dbReference>
<dbReference type="GO" id="GO:0030132">
    <property type="term" value="C:clathrin coat of coated pit"/>
    <property type="evidence" value="ECO:0007669"/>
    <property type="project" value="InterPro"/>
</dbReference>
<dbReference type="PANTHER" id="PTHR10292">
    <property type="entry name" value="CLATHRIN HEAVY CHAIN RELATED"/>
    <property type="match status" value="1"/>
</dbReference>
<comment type="subcellular location">
    <subcellularLocation>
        <location evidence="1">Cytoplasmic vesicle membrane</location>
        <topology evidence="1">Peripheral membrane protein</topology>
        <orientation evidence="1">Cytoplasmic side</orientation>
    </subcellularLocation>
    <subcellularLocation>
        <location evidence="2">Membrane</location>
        <location evidence="2">Coated pit</location>
        <topology evidence="2">Peripheral membrane protein</topology>
        <orientation evidence="2">Cytoplasmic side</orientation>
    </subcellularLocation>
</comment>
<keyword evidence="12" id="KW-1185">Reference proteome</keyword>
<dbReference type="Gene3D" id="1.25.40.730">
    <property type="match status" value="1"/>
</dbReference>
<dbReference type="Pfam" id="PF00638">
    <property type="entry name" value="Ran_BP1"/>
    <property type="match status" value="1"/>
</dbReference>
<dbReference type="Pfam" id="PF01394">
    <property type="entry name" value="Clathrin_propel"/>
    <property type="match status" value="1"/>
</dbReference>
<dbReference type="Gene3D" id="2.130.10.110">
    <property type="entry name" value="Clathrin heavy-chain terminal domain"/>
    <property type="match status" value="2"/>
</dbReference>
<dbReference type="Gene3D" id="1.25.40.30">
    <property type="match status" value="1"/>
</dbReference>
<feature type="repeat" description="CHCR" evidence="8">
    <location>
        <begin position="403"/>
        <end position="594"/>
    </location>
</feature>
<feature type="compositionally biased region" description="Basic and acidic residues" evidence="9">
    <location>
        <begin position="1381"/>
        <end position="1413"/>
    </location>
</feature>
<dbReference type="Pfam" id="PF13838">
    <property type="entry name" value="Clathrin_H_link"/>
    <property type="match status" value="1"/>
</dbReference>
<dbReference type="InterPro" id="IPR022365">
    <property type="entry name" value="Clathrin_H-chain_propeller_rpt"/>
</dbReference>
<comment type="similarity">
    <text evidence="3">Belongs to the clathrin heavy chain family.</text>
</comment>
<feature type="repeat" description="CHCR" evidence="8">
    <location>
        <begin position="712"/>
        <end position="858"/>
    </location>
</feature>